<dbReference type="PANTHER" id="PTHR46890:SF28">
    <property type="entry name" value="REVERSE TRANSCRIPTASE DOMAIN-CONTAINING PROTEIN"/>
    <property type="match status" value="1"/>
</dbReference>
<dbReference type="InterPro" id="IPR000477">
    <property type="entry name" value="RT_dom"/>
</dbReference>
<evidence type="ECO:0000313" key="2">
    <source>
        <dbReference type="RefSeq" id="XP_016513106.1"/>
    </source>
</evidence>
<dbReference type="Pfam" id="PF00078">
    <property type="entry name" value="RVT_1"/>
    <property type="match status" value="1"/>
</dbReference>
<dbReference type="OMA" id="SACWNIV"/>
<protein>
    <recommendedName>
        <fullName evidence="1">Reverse transcriptase domain-containing protein</fullName>
    </recommendedName>
</protein>
<dbReference type="PANTHER" id="PTHR46890">
    <property type="entry name" value="NON-LTR RETROLELEMENT REVERSE TRANSCRIPTASE-LIKE PROTEIN-RELATED"/>
    <property type="match status" value="1"/>
</dbReference>
<dbReference type="SUPFAM" id="SSF56672">
    <property type="entry name" value="DNA/RNA polymerases"/>
    <property type="match status" value="1"/>
</dbReference>
<dbReference type="InterPro" id="IPR052343">
    <property type="entry name" value="Retrotransposon-Effector_Assoc"/>
</dbReference>
<evidence type="ECO:0000259" key="1">
    <source>
        <dbReference type="Pfam" id="PF00078"/>
    </source>
</evidence>
<accession>A0A1S4DI80</accession>
<sequence length="305" mass="34309">MGTQNGEYTKWLKVEEAMLKQKVNIRWLEEVLFKKDSQSPQLQYLEIIDPIITLEDNDILCAIPEELEISAAVFSMKKNSAPGPDGFGGGFYQGYWDIIKQDLVELVQTFFNGNSLTRYCTSSCLVLIPEMEHPETFSDVRPISLSNIPTKIISKIMRNRLALILPKLISENQINGNRNGFFHLSRGLKQGDPLSPALFIIGAEVLSRMFNQLLSNDLFQGFSMHRAGLQITHLAYADDVMIFTSRSKNSLDLIMKQLKNNVKCSGQSINCAKSCFLVSPNAESSHINEIKEITGFKHITSLSLI</sequence>
<dbReference type="OrthoDB" id="1937198at2759"/>
<organism evidence="2">
    <name type="scientific">Nicotiana tabacum</name>
    <name type="common">Common tobacco</name>
    <dbReference type="NCBI Taxonomy" id="4097"/>
    <lineage>
        <taxon>Eukaryota</taxon>
        <taxon>Viridiplantae</taxon>
        <taxon>Streptophyta</taxon>
        <taxon>Embryophyta</taxon>
        <taxon>Tracheophyta</taxon>
        <taxon>Spermatophyta</taxon>
        <taxon>Magnoliopsida</taxon>
        <taxon>eudicotyledons</taxon>
        <taxon>Gunneridae</taxon>
        <taxon>Pentapetalae</taxon>
        <taxon>asterids</taxon>
        <taxon>lamiids</taxon>
        <taxon>Solanales</taxon>
        <taxon>Solanaceae</taxon>
        <taxon>Nicotianoideae</taxon>
        <taxon>Nicotianeae</taxon>
        <taxon>Nicotiana</taxon>
    </lineage>
</organism>
<dbReference type="KEGG" id="nta:107830141"/>
<dbReference type="InterPro" id="IPR043502">
    <property type="entry name" value="DNA/RNA_pol_sf"/>
</dbReference>
<dbReference type="STRING" id="4097.A0A1S4DI80"/>
<gene>
    <name evidence="2" type="primary">LOC107830141</name>
</gene>
<dbReference type="RefSeq" id="XP_016513106.1">
    <property type="nucleotide sequence ID" value="XM_016657620.1"/>
</dbReference>
<feature type="domain" description="Reverse transcriptase" evidence="1">
    <location>
        <begin position="169"/>
        <end position="277"/>
    </location>
</feature>
<reference evidence="2" key="1">
    <citation type="submission" date="2025-08" db="UniProtKB">
        <authorList>
            <consortium name="RefSeq"/>
        </authorList>
    </citation>
    <scope>IDENTIFICATION</scope>
</reference>
<name>A0A1S4DI80_TOBAC</name>
<dbReference type="PaxDb" id="4097-A0A1S4DI80"/>
<proteinExistence type="predicted"/>
<dbReference type="AlphaFoldDB" id="A0A1S4DI80"/>